<reference evidence="1" key="1">
    <citation type="submission" date="2021-06" db="EMBL/GenBank/DDBJ databases">
        <authorList>
            <person name="Kallberg Y."/>
            <person name="Tangrot J."/>
            <person name="Rosling A."/>
        </authorList>
    </citation>
    <scope>NUCLEOTIDE SEQUENCE</scope>
    <source>
        <strain evidence="1">CL356</strain>
    </source>
</reference>
<comment type="caution">
    <text evidence="1">The sequence shown here is derived from an EMBL/GenBank/DDBJ whole genome shotgun (WGS) entry which is preliminary data.</text>
</comment>
<keyword evidence="2" id="KW-1185">Reference proteome</keyword>
<sequence length="528" mass="57322">MSAETKGQTTIIKEQRAIEEQIELPDYDKKRKEALEQIDNAEFGWFHVRTCLVAGVGFFTDAYDLFAINIASVMLGYVYFNSLKGSGPPSNIDLSIKVSASVGNVIGQFGFGIIADMIGRKRIYGVELMIIVVGTVASALSSDGRAVTIQGCLIFWRFIMGLGIGGDYPLSAIFAMQGFGILTAAIVATIAVVALKGPIDSDPQNIDYAWRILLGMGAIPGVVALYFRLTIPETPRFTMDIERNIDQAAQDITSVLSTGTYKNRDAEAIVIKVDAPKGTWSDFWNYFGKWENGKVLLGTSLCWFFLDIAFYGIGLNNSIILHSIGYGAGDPYQTLFNISVGNIIIALLGTVPGYWVSVFTIDSWGRIPIQKMGFIALFCLYLIMGFGFTPIKNASTVLFIVIFTLSQFFTNFGPNTTTFVLPGEVFPTRYRSTGHGISAASGKIGAIVAQVGFSKIKDLNGPNNGIGILLVILSSFMLIGFFLTFLIPETKRKTLEELSNENQEGFVKGVGAAGEARAGLFAYRAGGN</sequence>
<accession>A0ACA9KX18</accession>
<evidence type="ECO:0000313" key="2">
    <source>
        <dbReference type="Proteomes" id="UP000789525"/>
    </source>
</evidence>
<dbReference type="Proteomes" id="UP000789525">
    <property type="component" value="Unassembled WGS sequence"/>
</dbReference>
<proteinExistence type="predicted"/>
<name>A0ACA9KX18_9GLOM</name>
<protein>
    <submittedName>
        <fullName evidence="1">4882_t:CDS:1</fullName>
    </submittedName>
</protein>
<organism evidence="1 2">
    <name type="scientific">Acaulospora colombiana</name>
    <dbReference type="NCBI Taxonomy" id="27376"/>
    <lineage>
        <taxon>Eukaryota</taxon>
        <taxon>Fungi</taxon>
        <taxon>Fungi incertae sedis</taxon>
        <taxon>Mucoromycota</taxon>
        <taxon>Glomeromycotina</taxon>
        <taxon>Glomeromycetes</taxon>
        <taxon>Diversisporales</taxon>
        <taxon>Acaulosporaceae</taxon>
        <taxon>Acaulospora</taxon>
    </lineage>
</organism>
<dbReference type="EMBL" id="CAJVPT010003587">
    <property type="protein sequence ID" value="CAG8497644.1"/>
    <property type="molecule type" value="Genomic_DNA"/>
</dbReference>
<gene>
    <name evidence="1" type="ORF">ACOLOM_LOCUS2655</name>
</gene>
<evidence type="ECO:0000313" key="1">
    <source>
        <dbReference type="EMBL" id="CAG8497644.1"/>
    </source>
</evidence>